<evidence type="ECO:0000259" key="1">
    <source>
        <dbReference type="SMART" id="SM01321"/>
    </source>
</evidence>
<reference evidence="2 3" key="1">
    <citation type="submission" date="2020-02" db="EMBL/GenBank/DDBJ databases">
        <title>Bacillus aquiflavi sp. nov., isolated from yellow water of strong flavor Chinese baijiu in Yibin region of China.</title>
        <authorList>
            <person name="Xie J."/>
        </authorList>
    </citation>
    <scope>NUCLEOTIDE SEQUENCE [LARGE SCALE GENOMIC DNA]</scope>
    <source>
        <strain evidence="2 3">SA4</strain>
    </source>
</reference>
<dbReference type="Pfam" id="PF01797">
    <property type="entry name" value="Y1_Tnp"/>
    <property type="match status" value="1"/>
</dbReference>
<accession>A0A6M0Q980</accession>
<dbReference type="InterPro" id="IPR002686">
    <property type="entry name" value="Transposase_17"/>
</dbReference>
<dbReference type="SUPFAM" id="SSF143422">
    <property type="entry name" value="Transposase IS200-like"/>
    <property type="match status" value="1"/>
</dbReference>
<dbReference type="InterPro" id="IPR036515">
    <property type="entry name" value="Transposase_17_sf"/>
</dbReference>
<dbReference type="GO" id="GO:0003677">
    <property type="term" value="F:DNA binding"/>
    <property type="evidence" value="ECO:0007669"/>
    <property type="project" value="InterPro"/>
</dbReference>
<comment type="caution">
    <text evidence="2">The sequence shown here is derived from an EMBL/GenBank/DDBJ whole genome shotgun (WGS) entry which is preliminary data.</text>
</comment>
<proteinExistence type="predicted"/>
<protein>
    <submittedName>
        <fullName evidence="2">Transposase</fullName>
    </submittedName>
</protein>
<keyword evidence="3" id="KW-1185">Reference proteome</keyword>
<feature type="domain" description="Transposase IS200-like" evidence="1">
    <location>
        <begin position="9"/>
        <end position="123"/>
    </location>
</feature>
<evidence type="ECO:0000313" key="3">
    <source>
        <dbReference type="Proteomes" id="UP000481043"/>
    </source>
</evidence>
<dbReference type="AlphaFoldDB" id="A0A6M0Q980"/>
<dbReference type="PANTHER" id="PTHR34322">
    <property type="entry name" value="TRANSPOSASE, Y1_TNP DOMAIN-CONTAINING"/>
    <property type="match status" value="1"/>
</dbReference>
<evidence type="ECO:0000313" key="2">
    <source>
        <dbReference type="EMBL" id="NEY72892.1"/>
    </source>
</evidence>
<dbReference type="Gene3D" id="3.30.70.1290">
    <property type="entry name" value="Transposase IS200-like"/>
    <property type="match status" value="1"/>
</dbReference>
<dbReference type="PANTHER" id="PTHR34322:SF2">
    <property type="entry name" value="TRANSPOSASE IS200-LIKE DOMAIN-CONTAINING PROTEIN"/>
    <property type="match status" value="1"/>
</dbReference>
<dbReference type="RefSeq" id="WP_163180367.1">
    <property type="nucleotide sequence ID" value="NZ_JAAIWM010000005.1"/>
</dbReference>
<dbReference type="SMART" id="SM01321">
    <property type="entry name" value="Y1_Tnp"/>
    <property type="match status" value="1"/>
</dbReference>
<sequence length="180" mass="21400">MSRRPRVWFPGAIYHITSRGNRRSIIFNNQEDYDRYFSIIMETQNEFPFQLHAYCLMSNHLHLLLETKTTPIQEIMWTIQTTYANYFNKRYQVDGHVFQGRYGAKLIDSQKYFVDAGRYIHMNPLHAQIVEYPADYKYSSYQYYVNGNPPPFLNISKTISLFPGPKSYQFFIEKSSTTTI</sequence>
<dbReference type="GO" id="GO:0006313">
    <property type="term" value="P:DNA transposition"/>
    <property type="evidence" value="ECO:0007669"/>
    <property type="project" value="InterPro"/>
</dbReference>
<dbReference type="EMBL" id="JAAIWM010000005">
    <property type="protein sequence ID" value="NEY72892.1"/>
    <property type="molecule type" value="Genomic_DNA"/>
</dbReference>
<gene>
    <name evidence="2" type="ORF">G4D63_14230</name>
</gene>
<dbReference type="Proteomes" id="UP000481043">
    <property type="component" value="Unassembled WGS sequence"/>
</dbReference>
<organism evidence="2 3">
    <name type="scientific">Bacillus mesophilus</name>
    <dbReference type="NCBI Taxonomy" id="1808955"/>
    <lineage>
        <taxon>Bacteria</taxon>
        <taxon>Bacillati</taxon>
        <taxon>Bacillota</taxon>
        <taxon>Bacilli</taxon>
        <taxon>Bacillales</taxon>
        <taxon>Bacillaceae</taxon>
        <taxon>Bacillus</taxon>
    </lineage>
</organism>
<name>A0A6M0Q980_9BACI</name>
<dbReference type="NCBIfam" id="NF047646">
    <property type="entry name" value="REP_Tyr_transpos"/>
    <property type="match status" value="1"/>
</dbReference>
<dbReference type="GO" id="GO:0004803">
    <property type="term" value="F:transposase activity"/>
    <property type="evidence" value="ECO:0007669"/>
    <property type="project" value="InterPro"/>
</dbReference>